<evidence type="ECO:0000256" key="1">
    <source>
        <dbReference type="ARBA" id="ARBA00022741"/>
    </source>
</evidence>
<dbReference type="SUPFAM" id="SSF52540">
    <property type="entry name" value="P-loop containing nucleoside triphosphate hydrolases"/>
    <property type="match status" value="1"/>
</dbReference>
<dbReference type="Proteomes" id="UP001552527">
    <property type="component" value="Unassembled WGS sequence"/>
</dbReference>
<evidence type="ECO:0000256" key="3">
    <source>
        <dbReference type="SAM" id="MobiDB-lite"/>
    </source>
</evidence>
<dbReference type="PANTHER" id="PTHR16305:SF35">
    <property type="entry name" value="TRANSCRIPTIONAL ACTIVATOR DOMAIN"/>
    <property type="match status" value="1"/>
</dbReference>
<evidence type="ECO:0000313" key="6">
    <source>
        <dbReference type="Proteomes" id="UP001552527"/>
    </source>
</evidence>
<evidence type="ECO:0000313" key="5">
    <source>
        <dbReference type="EMBL" id="MEV5246553.1"/>
    </source>
</evidence>
<feature type="region of interest" description="Disordered" evidence="3">
    <location>
        <begin position="383"/>
        <end position="409"/>
    </location>
</feature>
<dbReference type="SMART" id="SM00421">
    <property type="entry name" value="HTH_LUXR"/>
    <property type="match status" value="1"/>
</dbReference>
<name>A0ABV3JEI9_9ACTN</name>
<dbReference type="InterPro" id="IPR016032">
    <property type="entry name" value="Sig_transdc_resp-reg_C-effctor"/>
</dbReference>
<dbReference type="InterPro" id="IPR027417">
    <property type="entry name" value="P-loop_NTPase"/>
</dbReference>
<proteinExistence type="predicted"/>
<protein>
    <submittedName>
        <fullName evidence="5">LuxR family transcriptional regulator</fullName>
    </submittedName>
</protein>
<dbReference type="InterPro" id="IPR036388">
    <property type="entry name" value="WH-like_DNA-bd_sf"/>
</dbReference>
<organism evidence="5 6">
    <name type="scientific">Streptomyces werraensis</name>
    <dbReference type="NCBI Taxonomy" id="68284"/>
    <lineage>
        <taxon>Bacteria</taxon>
        <taxon>Bacillati</taxon>
        <taxon>Actinomycetota</taxon>
        <taxon>Actinomycetes</taxon>
        <taxon>Kitasatosporales</taxon>
        <taxon>Streptomycetaceae</taxon>
        <taxon>Streptomyces</taxon>
    </lineage>
</organism>
<dbReference type="Gene3D" id="1.10.10.10">
    <property type="entry name" value="Winged helix-like DNA-binding domain superfamily/Winged helix DNA-binding domain"/>
    <property type="match status" value="1"/>
</dbReference>
<dbReference type="InterPro" id="IPR000792">
    <property type="entry name" value="Tscrpt_reg_LuxR_C"/>
</dbReference>
<dbReference type="Pfam" id="PF13191">
    <property type="entry name" value="AAA_16"/>
    <property type="match status" value="1"/>
</dbReference>
<dbReference type="SUPFAM" id="SSF46894">
    <property type="entry name" value="C-terminal effector domain of the bipartite response regulators"/>
    <property type="match status" value="1"/>
</dbReference>
<dbReference type="RefSeq" id="WP_364021988.1">
    <property type="nucleotide sequence ID" value="NZ_JBFATE010000005.1"/>
</dbReference>
<dbReference type="InterPro" id="IPR041664">
    <property type="entry name" value="AAA_16"/>
</dbReference>
<reference evidence="5 6" key="1">
    <citation type="submission" date="2024-06" db="EMBL/GenBank/DDBJ databases">
        <title>The Natural Products Discovery Center: Release of the First 8490 Sequenced Strains for Exploring Actinobacteria Biosynthetic Diversity.</title>
        <authorList>
            <person name="Kalkreuter E."/>
            <person name="Kautsar S.A."/>
            <person name="Yang D."/>
            <person name="Bader C.D."/>
            <person name="Teijaro C.N."/>
            <person name="Fluegel L."/>
            <person name="Davis C.M."/>
            <person name="Simpson J.R."/>
            <person name="Lauterbach L."/>
            <person name="Steele A.D."/>
            <person name="Gui C."/>
            <person name="Meng S."/>
            <person name="Li G."/>
            <person name="Viehrig K."/>
            <person name="Ye F."/>
            <person name="Su P."/>
            <person name="Kiefer A.F."/>
            <person name="Nichols A."/>
            <person name="Cepeda A.J."/>
            <person name="Yan W."/>
            <person name="Fan B."/>
            <person name="Jiang Y."/>
            <person name="Adhikari A."/>
            <person name="Zheng C.-J."/>
            <person name="Schuster L."/>
            <person name="Cowan T.M."/>
            <person name="Smanski M.J."/>
            <person name="Chevrette M.G."/>
            <person name="De Carvalho L.P.S."/>
            <person name="Shen B."/>
        </authorList>
    </citation>
    <scope>NUCLEOTIDE SEQUENCE [LARGE SCALE GENOMIC DNA]</scope>
    <source>
        <strain evidence="5 6">NPDC052768</strain>
    </source>
</reference>
<comment type="caution">
    <text evidence="5">The sequence shown here is derived from an EMBL/GenBank/DDBJ whole genome shotgun (WGS) entry which is preliminary data.</text>
</comment>
<sequence>MDLTWRDGELQLLQGLLAALPRTRGAAALVTGSPGTGKSTLVQAVAERAAAAGTPVLYACASPAETQLPLGVVGQLLSGAGGPAVPAAAHPAAPDTGVRPREAGPQLLYEALRALRPGRPALVVVDDIHHTDEASAQSLLYLCGRLAATGVLLLLGGQPHPSLPLPLVELLDHARCVRMPLRPLPEEGVAAFLASPAHGAMDPAAARRLAPHWHRFTGGNPRLLRGLLDDHRDCEPARPARPVAGTAFRAAVRRCLRAAGTARTGTARALALLAEDATLTRLAAFLAVPERSVSSTMEDLAATGLLDGGRLRHPGVRAAVLEGLTAGESARLHRRAARVLHDDGAEPPVIAVHLLAAGTPTPTATAATAAAGADGADGADTAGGTADCLPADGPSVDGPSVDGPPAGGDAWAAPVLEEAARHVLRAGGAHRAAQFLRAAHQARGGGPLAGPALARLASAEWEHDPASVIRHLPALAGEPPPAAGTRPSTLPGGRLHAGPQEYRAEAAGLLLWHGRHGQAARAVAALGDSTAVREVRAALGYVRPVPGAPPALPGADSVEAVLESLVHGHAPRPTVAAVLMALVYAGETQRAAQWCTLTSGVEHLPGTPARRAVAFAAAAVVHTRTGRHDTGGTYAARALALLSPAAWGIAAGMPLSAGVRAATGRGAHEEAARLLRVPVAEAMFRTRAGAHYLLARGHHHLATGRARAALADFHACRDLLADGGVPAGDALDWHRPAAKALRALGERPQGDPVAVLTRAERRVAVLAADGCTNRAIAARLYVTPSTVEQHLTSVYRKLRVTSRAGLAELMGPQARPAVGVS</sequence>
<gene>
    <name evidence="5" type="ORF">AB0K95_14965</name>
</gene>
<accession>A0ABV3JEI9</accession>
<dbReference type="Gene3D" id="3.40.50.300">
    <property type="entry name" value="P-loop containing nucleotide triphosphate hydrolases"/>
    <property type="match status" value="1"/>
</dbReference>
<dbReference type="PRINTS" id="PR00038">
    <property type="entry name" value="HTHLUXR"/>
</dbReference>
<dbReference type="Pfam" id="PF00196">
    <property type="entry name" value="GerE"/>
    <property type="match status" value="1"/>
</dbReference>
<dbReference type="PROSITE" id="PS00622">
    <property type="entry name" value="HTH_LUXR_1"/>
    <property type="match status" value="1"/>
</dbReference>
<dbReference type="SMART" id="SM00382">
    <property type="entry name" value="AAA"/>
    <property type="match status" value="1"/>
</dbReference>
<keyword evidence="1" id="KW-0547">Nucleotide-binding</keyword>
<dbReference type="EMBL" id="JBFATE010000005">
    <property type="protein sequence ID" value="MEV5246553.1"/>
    <property type="molecule type" value="Genomic_DNA"/>
</dbReference>
<dbReference type="PROSITE" id="PS50043">
    <property type="entry name" value="HTH_LUXR_2"/>
    <property type="match status" value="1"/>
</dbReference>
<keyword evidence="6" id="KW-1185">Reference proteome</keyword>
<evidence type="ECO:0000256" key="2">
    <source>
        <dbReference type="ARBA" id="ARBA00022840"/>
    </source>
</evidence>
<keyword evidence="2" id="KW-0067">ATP-binding</keyword>
<evidence type="ECO:0000259" key="4">
    <source>
        <dbReference type="PROSITE" id="PS50043"/>
    </source>
</evidence>
<dbReference type="CDD" id="cd06170">
    <property type="entry name" value="LuxR_C_like"/>
    <property type="match status" value="1"/>
</dbReference>
<dbReference type="InterPro" id="IPR003593">
    <property type="entry name" value="AAA+_ATPase"/>
</dbReference>
<feature type="domain" description="HTH luxR-type" evidence="4">
    <location>
        <begin position="749"/>
        <end position="814"/>
    </location>
</feature>
<dbReference type="PANTHER" id="PTHR16305">
    <property type="entry name" value="TESTICULAR SOLUBLE ADENYLYL CYCLASE"/>
    <property type="match status" value="1"/>
</dbReference>